<dbReference type="Gene3D" id="3.10.20.280">
    <property type="entry name" value="RnfH-like"/>
    <property type="match status" value="1"/>
</dbReference>
<dbReference type="NCBIfam" id="NF002490">
    <property type="entry name" value="PRK01777.1"/>
    <property type="match status" value="1"/>
</dbReference>
<sequence>MPEIEVAYGTADAQVLYRLNLADGCTAREAVRLSPLAADFPDADLNAPLGIFGRQVKDDTVLQNGDRVELYRPLKADPKEARRRRVAQKGQGGAG</sequence>
<protein>
    <recommendedName>
        <fullName evidence="2">UPF0125 protein MB824_00435</fullName>
    </recommendedName>
</protein>
<dbReference type="EMBL" id="JAKOOW010000001">
    <property type="protein sequence ID" value="MCG6502974.1"/>
    <property type="molecule type" value="Genomic_DNA"/>
</dbReference>
<dbReference type="SUPFAM" id="SSF54285">
    <property type="entry name" value="MoaD/ThiS"/>
    <property type="match status" value="1"/>
</dbReference>
<gene>
    <name evidence="3" type="ORF">MB824_00435</name>
</gene>
<dbReference type="PANTHER" id="PTHR37483">
    <property type="entry name" value="UPF0125 PROTEIN RATB"/>
    <property type="match status" value="1"/>
</dbReference>
<accession>A0ABS9NJL5</accession>
<evidence type="ECO:0000313" key="4">
    <source>
        <dbReference type="Proteomes" id="UP001298424"/>
    </source>
</evidence>
<evidence type="ECO:0000256" key="2">
    <source>
        <dbReference type="HAMAP-Rule" id="MF_00460"/>
    </source>
</evidence>
<keyword evidence="4" id="KW-1185">Reference proteome</keyword>
<name>A0ABS9NJL5_9NEIS</name>
<dbReference type="InterPro" id="IPR016155">
    <property type="entry name" value="Mopterin_synth/thiamin_S_b"/>
</dbReference>
<dbReference type="InterPro" id="IPR037021">
    <property type="entry name" value="RnfH_sf"/>
</dbReference>
<comment type="similarity">
    <text evidence="1 2">Belongs to the UPF0125 (RnfH) family.</text>
</comment>
<dbReference type="Pfam" id="PF03658">
    <property type="entry name" value="Ub-RnfH"/>
    <property type="match status" value="1"/>
</dbReference>
<dbReference type="InterPro" id="IPR005346">
    <property type="entry name" value="RnfH"/>
</dbReference>
<reference evidence="3 4" key="1">
    <citation type="submission" date="2022-02" db="EMBL/GenBank/DDBJ databases">
        <title>Genome sequence data of Kingella unionensis sp. nov. strain CICC 24913 (CCUG 75125).</title>
        <authorList>
            <person name="Xiao M."/>
        </authorList>
    </citation>
    <scope>NUCLEOTIDE SEQUENCE [LARGE SCALE GENOMIC DNA]</scope>
    <source>
        <strain evidence="3 4">CICC 24913</strain>
    </source>
</reference>
<evidence type="ECO:0000313" key="3">
    <source>
        <dbReference type="EMBL" id="MCG6502974.1"/>
    </source>
</evidence>
<proteinExistence type="inferred from homology"/>
<dbReference type="HAMAP" id="MF_00460">
    <property type="entry name" value="UPF0125_RnfH"/>
    <property type="match status" value="1"/>
</dbReference>
<dbReference type="RefSeq" id="WP_238744867.1">
    <property type="nucleotide sequence ID" value="NZ_JAKOOW010000001.1"/>
</dbReference>
<comment type="caution">
    <text evidence="3">The sequence shown here is derived from an EMBL/GenBank/DDBJ whole genome shotgun (WGS) entry which is preliminary data.</text>
</comment>
<dbReference type="PANTHER" id="PTHR37483:SF1">
    <property type="entry name" value="UPF0125 PROTEIN RATB"/>
    <property type="match status" value="1"/>
</dbReference>
<evidence type="ECO:0000256" key="1">
    <source>
        <dbReference type="ARBA" id="ARBA00010645"/>
    </source>
</evidence>
<dbReference type="Proteomes" id="UP001298424">
    <property type="component" value="Unassembled WGS sequence"/>
</dbReference>
<organism evidence="3 4">
    <name type="scientific">Kingella pumchi</name>
    <dbReference type="NCBI Taxonomy" id="2779506"/>
    <lineage>
        <taxon>Bacteria</taxon>
        <taxon>Pseudomonadati</taxon>
        <taxon>Pseudomonadota</taxon>
        <taxon>Betaproteobacteria</taxon>
        <taxon>Neisseriales</taxon>
        <taxon>Neisseriaceae</taxon>
        <taxon>Kingella</taxon>
    </lineage>
</organism>